<evidence type="ECO:0000259" key="1">
    <source>
        <dbReference type="Pfam" id="PF13744"/>
    </source>
</evidence>
<dbReference type="RefSeq" id="WP_139860265.1">
    <property type="nucleotide sequence ID" value="NZ_CAADFC020000011.1"/>
</dbReference>
<dbReference type="GO" id="GO:0003677">
    <property type="term" value="F:DNA binding"/>
    <property type="evidence" value="ECO:0007669"/>
    <property type="project" value="InterPro"/>
</dbReference>
<comment type="caution">
    <text evidence="2">The sequence shown here is derived from an EMBL/GenBank/DDBJ whole genome shotgun (WGS) entry which is preliminary data.</text>
</comment>
<protein>
    <recommendedName>
        <fullName evidence="1">HigA2-like helix-turn-helix domain-containing protein</fullName>
    </recommendedName>
</protein>
<dbReference type="InterPro" id="IPR039554">
    <property type="entry name" value="HigA2-like_HTH"/>
</dbReference>
<dbReference type="AlphaFoldDB" id="A0A508T551"/>
<dbReference type="OrthoDB" id="9795596at2"/>
<accession>A0A508T551</accession>
<name>A0A508T551_9BRAD</name>
<dbReference type="SUPFAM" id="SSF47413">
    <property type="entry name" value="lambda repressor-like DNA-binding domains"/>
    <property type="match status" value="1"/>
</dbReference>
<sequence length="106" mass="11940">MKKEAVELVRGSGNVFRDFGYPDADIQQAKAILAAKIVGVLDKQDISVRKAHDLTGFAAADFSRVRKANLDRFTLDRLIAMLVKLNQDVEVRIEVKPRRQRHLVPA</sequence>
<dbReference type="EMBL" id="CAADFC020000011">
    <property type="protein sequence ID" value="VIO70512.1"/>
    <property type="molecule type" value="Genomic_DNA"/>
</dbReference>
<dbReference type="InterPro" id="IPR010982">
    <property type="entry name" value="Lambda_DNA-bd_dom_sf"/>
</dbReference>
<evidence type="ECO:0000313" key="3">
    <source>
        <dbReference type="Proteomes" id="UP000328092"/>
    </source>
</evidence>
<gene>
    <name evidence="2" type="ORF">CI1B_31660</name>
</gene>
<organism evidence="2 3">
    <name type="scientific">Bradyrhizobium ivorense</name>
    <dbReference type="NCBI Taxonomy" id="2511166"/>
    <lineage>
        <taxon>Bacteria</taxon>
        <taxon>Pseudomonadati</taxon>
        <taxon>Pseudomonadota</taxon>
        <taxon>Alphaproteobacteria</taxon>
        <taxon>Hyphomicrobiales</taxon>
        <taxon>Nitrobacteraceae</taxon>
        <taxon>Bradyrhizobium</taxon>
    </lineage>
</organism>
<dbReference type="Gene3D" id="1.10.260.40">
    <property type="entry name" value="lambda repressor-like DNA-binding domains"/>
    <property type="match status" value="1"/>
</dbReference>
<dbReference type="Proteomes" id="UP000328092">
    <property type="component" value="Unassembled WGS sequence"/>
</dbReference>
<keyword evidence="3" id="KW-1185">Reference proteome</keyword>
<feature type="domain" description="HigA2-like helix-turn-helix" evidence="1">
    <location>
        <begin position="15"/>
        <end position="94"/>
    </location>
</feature>
<proteinExistence type="predicted"/>
<dbReference type="Pfam" id="PF13744">
    <property type="entry name" value="HTH_37"/>
    <property type="match status" value="1"/>
</dbReference>
<evidence type="ECO:0000313" key="2">
    <source>
        <dbReference type="EMBL" id="VIO70512.1"/>
    </source>
</evidence>
<reference evidence="2" key="1">
    <citation type="submission" date="2019-02" db="EMBL/GenBank/DDBJ databases">
        <authorList>
            <person name="Pothier F.J."/>
        </authorList>
    </citation>
    <scope>NUCLEOTIDE SEQUENCE</scope>
    <source>
        <strain evidence="2">CI-1B</strain>
    </source>
</reference>